<dbReference type="Proteomes" id="UP000255277">
    <property type="component" value="Unassembled WGS sequence"/>
</dbReference>
<keyword evidence="2" id="KW-0812">Transmembrane</keyword>
<sequence>MVLVRDLYFKKINFILLLVTTIIFGVVLLDVVGTLIMGIITNIPMSKSILLSFAFMPGDIIKAIIASLIGNILLNHSRFQQLLKNKQLIDKVW</sequence>
<dbReference type="GO" id="GO:0015225">
    <property type="term" value="F:biotin transmembrane transporter activity"/>
    <property type="evidence" value="ECO:0007669"/>
    <property type="project" value="InterPro"/>
</dbReference>
<dbReference type="Gene3D" id="1.10.1760.20">
    <property type="match status" value="1"/>
</dbReference>
<dbReference type="InterPro" id="IPR003784">
    <property type="entry name" value="BioY"/>
</dbReference>
<reference evidence="3 4" key="1">
    <citation type="submission" date="2018-06" db="EMBL/GenBank/DDBJ databases">
        <authorList>
            <consortium name="Pathogen Informatics"/>
            <person name="Doyle S."/>
        </authorList>
    </citation>
    <scope>NUCLEOTIDE SEQUENCE [LARGE SCALE GENOMIC DNA]</scope>
    <source>
        <strain evidence="3 4">NCTC12195</strain>
    </source>
</reference>
<dbReference type="GO" id="GO:0005886">
    <property type="term" value="C:plasma membrane"/>
    <property type="evidence" value="ECO:0007669"/>
    <property type="project" value="InterPro"/>
</dbReference>
<organism evidence="3 4">
    <name type="scientific">Staphylococcus gallinarum</name>
    <dbReference type="NCBI Taxonomy" id="1293"/>
    <lineage>
        <taxon>Bacteria</taxon>
        <taxon>Bacillati</taxon>
        <taxon>Bacillota</taxon>
        <taxon>Bacilli</taxon>
        <taxon>Bacillales</taxon>
        <taxon>Staphylococcaceae</taxon>
        <taxon>Staphylococcus</taxon>
    </lineage>
</organism>
<feature type="transmembrane region" description="Helical" evidence="2">
    <location>
        <begin position="49"/>
        <end position="74"/>
    </location>
</feature>
<evidence type="ECO:0000313" key="3">
    <source>
        <dbReference type="EMBL" id="SUM34505.1"/>
    </source>
</evidence>
<name>A0A380FKK3_STAGA</name>
<feature type="transmembrane region" description="Helical" evidence="2">
    <location>
        <begin position="12"/>
        <end position="43"/>
    </location>
</feature>
<evidence type="ECO:0000313" key="4">
    <source>
        <dbReference type="Proteomes" id="UP000255277"/>
    </source>
</evidence>
<accession>A0A380FKK3</accession>
<evidence type="ECO:0000256" key="1">
    <source>
        <dbReference type="ARBA" id="ARBA00010692"/>
    </source>
</evidence>
<proteinExistence type="inferred from homology"/>
<dbReference type="AlphaFoldDB" id="A0A380FKK3"/>
<keyword evidence="2" id="KW-1133">Transmembrane helix</keyword>
<keyword evidence="2" id="KW-0472">Membrane</keyword>
<dbReference type="Pfam" id="PF02632">
    <property type="entry name" value="BioY"/>
    <property type="match status" value="1"/>
</dbReference>
<dbReference type="EMBL" id="UHDK01000001">
    <property type="protein sequence ID" value="SUM34505.1"/>
    <property type="molecule type" value="Genomic_DNA"/>
</dbReference>
<protein>
    <submittedName>
        <fullName evidence="3">Biotin biosynthesis protein</fullName>
    </submittedName>
</protein>
<comment type="similarity">
    <text evidence="1">Belongs to the BioY family.</text>
</comment>
<evidence type="ECO:0000256" key="2">
    <source>
        <dbReference type="SAM" id="Phobius"/>
    </source>
</evidence>
<gene>
    <name evidence="3" type="ORF">NCTC12195_04030</name>
</gene>
<dbReference type="STRING" id="1293.SH09_07970"/>